<dbReference type="OMA" id="HCLFIET"/>
<gene>
    <name evidence="2" type="ORF">C5167_047362</name>
</gene>
<proteinExistence type="predicted"/>
<feature type="region of interest" description="Disordered" evidence="1">
    <location>
        <begin position="193"/>
        <end position="324"/>
    </location>
</feature>
<accession>A0A4Y7LHX0</accession>
<dbReference type="Proteomes" id="UP000316621">
    <property type="component" value="Chromosome 11"/>
</dbReference>
<name>A0A4Y7LHX0_PAPSO</name>
<feature type="compositionally biased region" description="Polar residues" evidence="1">
    <location>
        <begin position="286"/>
        <end position="311"/>
    </location>
</feature>
<sequence length="324" mass="35474">MVKPSTTTESTNYTVFVETSMKTHLVVTFTITDTAGHLKQKIAADHFNCFPKLGEIDVTAIKVTRNQCCYHVSDSMHVKSVFERVRGTWYLYVDAVLKETENVSNNITGSVGEASQLVLVVHSMHNLIGESIKEIGGENQLHGKQGEQSKVMPSEEKDLKHKSTLDTKATYVASPRKRPISKIFDGKTGIGLSNLGAGKDDSTRNVVPVADHPSKTCKSLPPIGKSKTSKVEIVGAPSSCLEKGPDKESLKTKQSISKKDEEPKKQNDVTSRVVGTSIGEKRKKQSSPLKNFTRSRTRTPAVSDNYSSTCAPKSYIPGQHSQIQ</sequence>
<organism evidence="2 3">
    <name type="scientific">Papaver somniferum</name>
    <name type="common">Opium poppy</name>
    <dbReference type="NCBI Taxonomy" id="3469"/>
    <lineage>
        <taxon>Eukaryota</taxon>
        <taxon>Viridiplantae</taxon>
        <taxon>Streptophyta</taxon>
        <taxon>Embryophyta</taxon>
        <taxon>Tracheophyta</taxon>
        <taxon>Spermatophyta</taxon>
        <taxon>Magnoliopsida</taxon>
        <taxon>Ranunculales</taxon>
        <taxon>Papaveraceae</taxon>
        <taxon>Papaveroideae</taxon>
        <taxon>Papaver</taxon>
    </lineage>
</organism>
<protein>
    <submittedName>
        <fullName evidence="2">Uncharacterized protein</fullName>
    </submittedName>
</protein>
<dbReference type="EMBL" id="CM010725">
    <property type="protein sequence ID" value="RZC84577.1"/>
    <property type="molecule type" value="Genomic_DNA"/>
</dbReference>
<evidence type="ECO:0000256" key="1">
    <source>
        <dbReference type="SAM" id="MobiDB-lite"/>
    </source>
</evidence>
<reference evidence="2 3" key="1">
    <citation type="journal article" date="2018" name="Science">
        <title>The opium poppy genome and morphinan production.</title>
        <authorList>
            <person name="Guo L."/>
            <person name="Winzer T."/>
            <person name="Yang X."/>
            <person name="Li Y."/>
            <person name="Ning Z."/>
            <person name="He Z."/>
            <person name="Teodor R."/>
            <person name="Lu Y."/>
            <person name="Bowser T.A."/>
            <person name="Graham I.A."/>
            <person name="Ye K."/>
        </authorList>
    </citation>
    <scope>NUCLEOTIDE SEQUENCE [LARGE SCALE GENOMIC DNA]</scope>
    <source>
        <strain evidence="3">cv. HN1</strain>
        <tissue evidence="2">Leaves</tissue>
    </source>
</reference>
<feature type="compositionally biased region" description="Basic and acidic residues" evidence="1">
    <location>
        <begin position="243"/>
        <end position="267"/>
    </location>
</feature>
<feature type="region of interest" description="Disordered" evidence="1">
    <location>
        <begin position="138"/>
        <end position="160"/>
    </location>
</feature>
<evidence type="ECO:0000313" key="3">
    <source>
        <dbReference type="Proteomes" id="UP000316621"/>
    </source>
</evidence>
<evidence type="ECO:0000313" key="2">
    <source>
        <dbReference type="EMBL" id="RZC84577.1"/>
    </source>
</evidence>
<dbReference type="OrthoDB" id="1093005at2759"/>
<dbReference type="Gramene" id="RZC84577">
    <property type="protein sequence ID" value="RZC84577"/>
    <property type="gene ID" value="C5167_047362"/>
</dbReference>
<dbReference type="AlphaFoldDB" id="A0A4Y7LHX0"/>
<keyword evidence="3" id="KW-1185">Reference proteome</keyword>